<proteinExistence type="predicted"/>
<dbReference type="Ensembl" id="ENSMFAT00000087853.1">
    <property type="protein sequence ID" value="ENSMFAP00000050192.1"/>
    <property type="gene ID" value="ENSMFAG00000050903.1"/>
</dbReference>
<evidence type="ECO:0000313" key="2">
    <source>
        <dbReference type="Proteomes" id="UP000233100"/>
    </source>
</evidence>
<dbReference type="PANTHER" id="PTHR12138">
    <property type="entry name" value="PRIMATE-EXPANDED PROTEIN FAMILY"/>
    <property type="match status" value="1"/>
</dbReference>
<keyword evidence="2" id="KW-1185">Reference proteome</keyword>
<reference evidence="1" key="3">
    <citation type="submission" date="2025-09" db="UniProtKB">
        <authorList>
            <consortium name="Ensembl"/>
        </authorList>
    </citation>
    <scope>IDENTIFICATION</scope>
</reference>
<evidence type="ECO:0000313" key="1">
    <source>
        <dbReference type="Ensembl" id="ENSMFAP00000050192.1"/>
    </source>
</evidence>
<organism evidence="1 2">
    <name type="scientific">Macaca fascicularis</name>
    <name type="common">Crab-eating macaque</name>
    <name type="synonym">Cynomolgus monkey</name>
    <dbReference type="NCBI Taxonomy" id="9541"/>
    <lineage>
        <taxon>Eukaryota</taxon>
        <taxon>Metazoa</taxon>
        <taxon>Chordata</taxon>
        <taxon>Craniata</taxon>
        <taxon>Vertebrata</taxon>
        <taxon>Euteleostomi</taxon>
        <taxon>Mammalia</taxon>
        <taxon>Eutheria</taxon>
        <taxon>Euarchontoglires</taxon>
        <taxon>Primates</taxon>
        <taxon>Haplorrhini</taxon>
        <taxon>Catarrhini</taxon>
        <taxon>Cercopithecidae</taxon>
        <taxon>Cercopithecinae</taxon>
        <taxon>Macaca</taxon>
    </lineage>
</organism>
<dbReference type="PANTHER" id="PTHR12138:SF135">
    <property type="entry name" value="SAM DOMAIN-CONTAINING PROTEIN"/>
    <property type="match status" value="1"/>
</dbReference>
<dbReference type="GeneTree" id="ENSGT01150000286943"/>
<protein>
    <submittedName>
        <fullName evidence="1">Uncharacterized protein</fullName>
    </submittedName>
</protein>
<dbReference type="PRINTS" id="PR02045">
    <property type="entry name" value="F138DOMAIN"/>
</dbReference>
<dbReference type="AlphaFoldDB" id="A0A7N9CGU6"/>
<name>A0A7N9CGU6_MACFA</name>
<dbReference type="Proteomes" id="UP000233100">
    <property type="component" value="Chromosome 10"/>
</dbReference>
<sequence>MFPKYDWQAPTSGSLHLLFPWSSNILRAPSLGPSSLQASLQAFLRMSPAQGGLHAPSLKCHPVPNISGPPLLLYICSTALATTGHVRQLFVKFIAWLSTKMPAPFFLFLFLRQSLALSSRLECSGAVLAHCNLRLPGSRDYPASAYRVAVITGACHHAQLISVFLVESGFLHVGQAGLELLTSSDPPNLKWTNKQLIVVRWGDSNPWGGSECLGMIWAV</sequence>
<reference evidence="1 2" key="1">
    <citation type="submission" date="2013-03" db="EMBL/GenBank/DDBJ databases">
        <authorList>
            <person name="Warren W."/>
            <person name="Wilson R.K."/>
        </authorList>
    </citation>
    <scope>NUCLEOTIDE SEQUENCE</scope>
</reference>
<reference evidence="1" key="2">
    <citation type="submission" date="2025-08" db="UniProtKB">
        <authorList>
            <consortium name="Ensembl"/>
        </authorList>
    </citation>
    <scope>IDENTIFICATION</scope>
</reference>
<accession>A0A7N9CGU6</accession>